<accession>A0ABW3M386</accession>
<sequence>MTAAIARPVAPPDGLRTANHHGSHSHLLAEKTPTEQSKVEAIIVPTGRPVAYLEPAIALAKHHRCTLVLLCSIRSYARLARKRARTAGVDVIAIDMADVPPHLLPVFETTTLLDQTKFQRRTDTSEKRNLGLLLAQAIGWERIVFLDDDIKVPDPDDLGKAVSLLGEHASVGLMIDPVRGFPDNSTVCHAYRDAGGYQDTFIGGGALAVGSESLSSFFPKIYNEDWFFLFNDNGLRPSARAGKVIQQEYDPYRDPMRARSEELGDTLAEGVMWLMDNNQQLADANASFWAGFLFNRRKFLDEVMDMVELNVFEPGKRARMIESLKAARGRNWVIEPELCVDFMKRWLVDRRTWRDLVNRTPRPRNGVNVEKGLVELGLALNCCR</sequence>
<protein>
    <submittedName>
        <fullName evidence="2">Uncharacterized protein</fullName>
    </submittedName>
</protein>
<dbReference type="EMBL" id="JBHTIS010000121">
    <property type="protein sequence ID" value="MFD1044772.1"/>
    <property type="molecule type" value="Genomic_DNA"/>
</dbReference>
<proteinExistence type="predicted"/>
<gene>
    <name evidence="2" type="ORF">ACFQ1S_03755</name>
</gene>
<organism evidence="2 3">
    <name type="scientific">Kibdelosporangium lantanae</name>
    <dbReference type="NCBI Taxonomy" id="1497396"/>
    <lineage>
        <taxon>Bacteria</taxon>
        <taxon>Bacillati</taxon>
        <taxon>Actinomycetota</taxon>
        <taxon>Actinomycetes</taxon>
        <taxon>Pseudonocardiales</taxon>
        <taxon>Pseudonocardiaceae</taxon>
        <taxon>Kibdelosporangium</taxon>
    </lineage>
</organism>
<keyword evidence="3" id="KW-1185">Reference proteome</keyword>
<feature type="region of interest" description="Disordered" evidence="1">
    <location>
        <begin position="1"/>
        <end position="34"/>
    </location>
</feature>
<evidence type="ECO:0000313" key="3">
    <source>
        <dbReference type="Proteomes" id="UP001597045"/>
    </source>
</evidence>
<evidence type="ECO:0000313" key="2">
    <source>
        <dbReference type="EMBL" id="MFD1044772.1"/>
    </source>
</evidence>
<dbReference type="SUPFAM" id="SSF53448">
    <property type="entry name" value="Nucleotide-diphospho-sugar transferases"/>
    <property type="match status" value="1"/>
</dbReference>
<evidence type="ECO:0000256" key="1">
    <source>
        <dbReference type="SAM" id="MobiDB-lite"/>
    </source>
</evidence>
<reference evidence="3" key="1">
    <citation type="journal article" date="2019" name="Int. J. Syst. Evol. Microbiol.">
        <title>The Global Catalogue of Microorganisms (GCM) 10K type strain sequencing project: providing services to taxonomists for standard genome sequencing and annotation.</title>
        <authorList>
            <consortium name="The Broad Institute Genomics Platform"/>
            <consortium name="The Broad Institute Genome Sequencing Center for Infectious Disease"/>
            <person name="Wu L."/>
            <person name="Ma J."/>
        </authorList>
    </citation>
    <scope>NUCLEOTIDE SEQUENCE [LARGE SCALE GENOMIC DNA]</scope>
    <source>
        <strain evidence="3">JCM 31486</strain>
    </source>
</reference>
<name>A0ABW3M386_9PSEU</name>
<comment type="caution">
    <text evidence="2">The sequence shown here is derived from an EMBL/GenBank/DDBJ whole genome shotgun (WGS) entry which is preliminary data.</text>
</comment>
<dbReference type="InterPro" id="IPR029044">
    <property type="entry name" value="Nucleotide-diphossugar_trans"/>
</dbReference>
<dbReference type="Proteomes" id="UP001597045">
    <property type="component" value="Unassembled WGS sequence"/>
</dbReference>